<feature type="transmembrane region" description="Helical" evidence="1">
    <location>
        <begin position="39"/>
        <end position="58"/>
    </location>
</feature>
<evidence type="ECO:0000313" key="3">
    <source>
        <dbReference type="Proteomes" id="UP000279275"/>
    </source>
</evidence>
<keyword evidence="3" id="KW-1185">Reference proteome</keyword>
<sequence length="153" mass="16968">MDHARILRTVVGVTAAYLVVLGFWLGWVMPHTPPGTAPFQIMALVGAFGSCVGLGMVLTQRPSRADRALRRRGLEGWAVIEGMHPLERTDHHTELTELDLELTVPGAETYRGTIVYDLQPVDRERIAVGEIVSIRVDPADRDRIILCFGKPRS</sequence>
<reference evidence="2 3" key="1">
    <citation type="submission" date="2018-10" db="EMBL/GenBank/DDBJ databases">
        <title>Isolation from cow dung.</title>
        <authorList>
            <person name="Ling L."/>
        </authorList>
    </citation>
    <scope>NUCLEOTIDE SEQUENCE [LARGE SCALE GENOMIC DNA]</scope>
    <source>
        <strain evidence="2 3">NEAU-LL90</strain>
    </source>
</reference>
<dbReference type="Proteomes" id="UP000279275">
    <property type="component" value="Unassembled WGS sequence"/>
</dbReference>
<evidence type="ECO:0000313" key="2">
    <source>
        <dbReference type="EMBL" id="RMI28744.1"/>
    </source>
</evidence>
<protein>
    <recommendedName>
        <fullName evidence="4">DUF3592 domain-containing protein</fullName>
    </recommendedName>
</protein>
<proteinExistence type="predicted"/>
<accession>A0A3M2KUU3</accession>
<comment type="caution">
    <text evidence="2">The sequence shown here is derived from an EMBL/GenBank/DDBJ whole genome shotgun (WGS) entry which is preliminary data.</text>
</comment>
<evidence type="ECO:0008006" key="4">
    <source>
        <dbReference type="Google" id="ProtNLM"/>
    </source>
</evidence>
<organism evidence="2 3">
    <name type="scientific">Nocardia stercoris</name>
    <dbReference type="NCBI Taxonomy" id="2483361"/>
    <lineage>
        <taxon>Bacteria</taxon>
        <taxon>Bacillati</taxon>
        <taxon>Actinomycetota</taxon>
        <taxon>Actinomycetes</taxon>
        <taxon>Mycobacteriales</taxon>
        <taxon>Nocardiaceae</taxon>
        <taxon>Nocardia</taxon>
    </lineage>
</organism>
<evidence type="ECO:0000256" key="1">
    <source>
        <dbReference type="SAM" id="Phobius"/>
    </source>
</evidence>
<keyword evidence="1" id="KW-0812">Transmembrane</keyword>
<dbReference type="OrthoDB" id="4566180at2"/>
<gene>
    <name evidence="2" type="ORF">EBN03_29250</name>
</gene>
<dbReference type="RefSeq" id="WP_122191394.1">
    <property type="nucleotide sequence ID" value="NZ_RFFH01000019.1"/>
</dbReference>
<keyword evidence="1" id="KW-1133">Transmembrane helix</keyword>
<dbReference type="EMBL" id="RFFH01000019">
    <property type="protein sequence ID" value="RMI28744.1"/>
    <property type="molecule type" value="Genomic_DNA"/>
</dbReference>
<dbReference type="AlphaFoldDB" id="A0A3M2KUU3"/>
<name>A0A3M2KUU3_9NOCA</name>
<feature type="transmembrane region" description="Helical" evidence="1">
    <location>
        <begin position="7"/>
        <end position="27"/>
    </location>
</feature>
<keyword evidence="1" id="KW-0472">Membrane</keyword>